<dbReference type="Pfam" id="PF04188">
    <property type="entry name" value="Mannosyl_trans2"/>
    <property type="match status" value="1"/>
</dbReference>
<feature type="transmembrane region" description="Helical" evidence="12">
    <location>
        <begin position="149"/>
        <end position="168"/>
    </location>
</feature>
<reference evidence="15" key="3">
    <citation type="submission" date="2024-02" db="EMBL/GenBank/DDBJ databases">
        <title>Comparative genomics of Cryptococcus and Kwoniella reveals pathogenesis evolution and contrasting modes of karyotype evolution via chromosome fusion or intercentromeric recombination.</title>
        <authorList>
            <person name="Coelho M.A."/>
            <person name="David-Palma M."/>
            <person name="Shea T."/>
            <person name="Bowers K."/>
            <person name="McGinley-Smith S."/>
            <person name="Mohammad A.W."/>
            <person name="Gnirke A."/>
            <person name="Yurkov A.M."/>
            <person name="Nowrousian M."/>
            <person name="Sun S."/>
            <person name="Cuomo C.A."/>
            <person name="Heitman J."/>
        </authorList>
    </citation>
    <scope>NUCLEOTIDE SEQUENCE</scope>
    <source>
        <strain evidence="15">CBS 10117</strain>
    </source>
</reference>
<name>A0A1A6AGV5_9TREE</name>
<dbReference type="EMBL" id="CP144530">
    <property type="protein sequence ID" value="WWC58574.1"/>
    <property type="molecule type" value="Genomic_DNA"/>
</dbReference>
<feature type="transmembrane region" description="Helical" evidence="12">
    <location>
        <begin position="122"/>
        <end position="142"/>
    </location>
</feature>
<keyword evidence="9 12" id="KW-0256">Endoplasmic reticulum</keyword>
<proteinExistence type="inferred from homology"/>
<dbReference type="Proteomes" id="UP000078595">
    <property type="component" value="Chromosome 1"/>
</dbReference>
<dbReference type="STRING" id="1296121.A0A1A6AGV5"/>
<gene>
    <name evidence="14" type="ORF">I303_01121</name>
    <name evidence="15" type="ORF">I303_101117</name>
</gene>
<dbReference type="EMBL" id="KI894027">
    <property type="protein sequence ID" value="OBR89296.1"/>
    <property type="molecule type" value="Genomic_DNA"/>
</dbReference>
<comment type="function">
    <text evidence="12">Mannosyltransferase involved in glycosylphosphatidylinositol-anchor biosynthesis.</text>
</comment>
<evidence type="ECO:0000256" key="12">
    <source>
        <dbReference type="RuleBase" id="RU363112"/>
    </source>
</evidence>
<evidence type="ECO:0000256" key="9">
    <source>
        <dbReference type="ARBA" id="ARBA00022824"/>
    </source>
</evidence>
<keyword evidence="7 12" id="KW-0808">Transferase</keyword>
<evidence type="ECO:0000256" key="11">
    <source>
        <dbReference type="ARBA" id="ARBA00023136"/>
    </source>
</evidence>
<accession>A0A1A6AGV5</accession>
<keyword evidence="8 12" id="KW-0812">Transmembrane</keyword>
<evidence type="ECO:0000313" key="14">
    <source>
        <dbReference type="EMBL" id="OBR89296.1"/>
    </source>
</evidence>
<evidence type="ECO:0000256" key="3">
    <source>
        <dbReference type="ARBA" id="ARBA00008698"/>
    </source>
</evidence>
<keyword evidence="16" id="KW-1185">Reference proteome</keyword>
<reference evidence="15" key="2">
    <citation type="submission" date="2013-07" db="EMBL/GenBank/DDBJ databases">
        <authorList>
            <consortium name="The Broad Institute Genome Sequencing Platform"/>
            <person name="Cuomo C."/>
            <person name="Litvintseva A."/>
            <person name="Chen Y."/>
            <person name="Heitman J."/>
            <person name="Sun S."/>
            <person name="Springer D."/>
            <person name="Dromer F."/>
            <person name="Young S.K."/>
            <person name="Zeng Q."/>
            <person name="Gargeya S."/>
            <person name="Fitzgerald M."/>
            <person name="Abouelleil A."/>
            <person name="Alvarado L."/>
            <person name="Berlin A.M."/>
            <person name="Chapman S.B."/>
            <person name="Dewar J."/>
            <person name="Goldberg J."/>
            <person name="Griggs A."/>
            <person name="Gujja S."/>
            <person name="Hansen M."/>
            <person name="Howarth C."/>
            <person name="Imamovic A."/>
            <person name="Larimer J."/>
            <person name="McCowan C."/>
            <person name="Murphy C."/>
            <person name="Pearson M."/>
            <person name="Priest M."/>
            <person name="Roberts A."/>
            <person name="Saif S."/>
            <person name="Shea T."/>
            <person name="Sykes S."/>
            <person name="Wortman J."/>
            <person name="Nusbaum C."/>
            <person name="Birren B."/>
        </authorList>
    </citation>
    <scope>NUCLEOTIDE SEQUENCE</scope>
    <source>
        <strain evidence="15">CBS 10117</strain>
    </source>
</reference>
<dbReference type="PANTHER" id="PTHR12468">
    <property type="entry name" value="GPI MANNOSYLTRANSFERASE 2"/>
    <property type="match status" value="1"/>
</dbReference>
<dbReference type="EC" id="2.4.1.-" evidence="12"/>
<feature type="region of interest" description="Disordered" evidence="13">
    <location>
        <begin position="411"/>
        <end position="437"/>
    </location>
</feature>
<dbReference type="GO" id="GO:0006506">
    <property type="term" value="P:GPI anchor biosynthetic process"/>
    <property type="evidence" value="ECO:0007669"/>
    <property type="project" value="UniProtKB-UniPathway"/>
</dbReference>
<feature type="transmembrane region" description="Helical" evidence="12">
    <location>
        <begin position="200"/>
        <end position="225"/>
    </location>
</feature>
<dbReference type="GeneID" id="28964820"/>
<evidence type="ECO:0000256" key="4">
    <source>
        <dbReference type="ARBA" id="ARBA00013795"/>
    </source>
</evidence>
<dbReference type="PANTHER" id="PTHR12468:SF2">
    <property type="entry name" value="GPI MANNOSYLTRANSFERASE 2"/>
    <property type="match status" value="1"/>
</dbReference>
<evidence type="ECO:0000256" key="1">
    <source>
        <dbReference type="ARBA" id="ARBA00004477"/>
    </source>
</evidence>
<evidence type="ECO:0000256" key="10">
    <source>
        <dbReference type="ARBA" id="ARBA00022989"/>
    </source>
</evidence>
<evidence type="ECO:0000256" key="8">
    <source>
        <dbReference type="ARBA" id="ARBA00022692"/>
    </source>
</evidence>
<feature type="transmembrane region" description="Helical" evidence="12">
    <location>
        <begin position="453"/>
        <end position="471"/>
    </location>
</feature>
<keyword evidence="10 12" id="KW-1133">Transmembrane helix</keyword>
<evidence type="ECO:0000256" key="2">
    <source>
        <dbReference type="ARBA" id="ARBA00004687"/>
    </source>
</evidence>
<dbReference type="AlphaFoldDB" id="A0A1A6AGV5"/>
<comment type="pathway">
    <text evidence="2 12">Glycolipid biosynthesis; glycosylphosphatidylinositol-anchor biosynthesis.</text>
</comment>
<feature type="transmembrane region" description="Helical" evidence="12">
    <location>
        <begin position="354"/>
        <end position="376"/>
    </location>
</feature>
<dbReference type="UniPathway" id="UPA00196"/>
<evidence type="ECO:0000256" key="6">
    <source>
        <dbReference type="ARBA" id="ARBA00022676"/>
    </source>
</evidence>
<protein>
    <recommendedName>
        <fullName evidence="4 12">GPI mannosyltransferase 2</fullName>
        <ecNumber evidence="12">2.4.1.-</ecNumber>
    </recommendedName>
</protein>
<dbReference type="GO" id="GO:0005789">
    <property type="term" value="C:endoplasmic reticulum membrane"/>
    <property type="evidence" value="ECO:0007669"/>
    <property type="project" value="UniProtKB-SubCell"/>
</dbReference>
<comment type="similarity">
    <text evidence="3 12">Belongs to the PIGV family.</text>
</comment>
<feature type="transmembrane region" description="Helical" evidence="12">
    <location>
        <begin position="246"/>
        <end position="267"/>
    </location>
</feature>
<comment type="caution">
    <text evidence="12">Lacks conserved residue(s) required for the propagation of feature annotation.</text>
</comment>
<dbReference type="GO" id="GO:0004376">
    <property type="term" value="F:GPI mannosyltransferase activity"/>
    <property type="evidence" value="ECO:0007669"/>
    <property type="project" value="InterPro"/>
</dbReference>
<keyword evidence="6 12" id="KW-0328">Glycosyltransferase</keyword>
<evidence type="ECO:0000256" key="13">
    <source>
        <dbReference type="SAM" id="MobiDB-lite"/>
    </source>
</evidence>
<dbReference type="GO" id="GO:0031501">
    <property type="term" value="C:mannosyltransferase complex"/>
    <property type="evidence" value="ECO:0007669"/>
    <property type="project" value="TreeGrafter"/>
</dbReference>
<dbReference type="VEuPathDB" id="FungiDB:I303_01121"/>
<reference evidence="14" key="1">
    <citation type="submission" date="2013-07" db="EMBL/GenBank/DDBJ databases">
        <title>The Genome Sequence of Cryptococcus dejecticola CBS10117.</title>
        <authorList>
            <consortium name="The Broad Institute Genome Sequencing Platform"/>
            <person name="Cuomo C."/>
            <person name="Litvintseva A."/>
            <person name="Chen Y."/>
            <person name="Heitman J."/>
            <person name="Sun S."/>
            <person name="Springer D."/>
            <person name="Dromer F."/>
            <person name="Young S.K."/>
            <person name="Zeng Q."/>
            <person name="Gargeya S."/>
            <person name="Fitzgerald M."/>
            <person name="Abouelleil A."/>
            <person name="Alvarado L."/>
            <person name="Berlin A.M."/>
            <person name="Chapman S.B."/>
            <person name="Dewar J."/>
            <person name="Goldberg J."/>
            <person name="Griggs A."/>
            <person name="Gujja S."/>
            <person name="Hansen M."/>
            <person name="Howarth C."/>
            <person name="Imamovic A."/>
            <person name="Larimer J."/>
            <person name="McCowan C."/>
            <person name="Murphy C."/>
            <person name="Pearson M."/>
            <person name="Priest M."/>
            <person name="Roberts A."/>
            <person name="Saif S."/>
            <person name="Shea T."/>
            <person name="Sykes S."/>
            <person name="Wortman J."/>
            <person name="Nusbaum C."/>
            <person name="Birren B."/>
        </authorList>
    </citation>
    <scope>NUCLEOTIDE SEQUENCE [LARGE SCALE GENOMIC DNA]</scope>
    <source>
        <strain evidence="14">CBS 10117</strain>
    </source>
</reference>
<dbReference type="InterPro" id="IPR007315">
    <property type="entry name" value="PIG-V/Gpi18"/>
</dbReference>
<comment type="subcellular location">
    <subcellularLocation>
        <location evidence="1 12">Endoplasmic reticulum membrane</location>
        <topology evidence="1 12">Multi-pass membrane protein</topology>
    </subcellularLocation>
</comment>
<evidence type="ECO:0000256" key="7">
    <source>
        <dbReference type="ARBA" id="ARBA00022679"/>
    </source>
</evidence>
<evidence type="ECO:0000256" key="5">
    <source>
        <dbReference type="ARBA" id="ARBA00022502"/>
    </source>
</evidence>
<keyword evidence="11 12" id="KW-0472">Membrane</keyword>
<organism evidence="14">
    <name type="scientific">Kwoniella dejecticola CBS 10117</name>
    <dbReference type="NCBI Taxonomy" id="1296121"/>
    <lineage>
        <taxon>Eukaryota</taxon>
        <taxon>Fungi</taxon>
        <taxon>Dikarya</taxon>
        <taxon>Basidiomycota</taxon>
        <taxon>Agaricomycotina</taxon>
        <taxon>Tremellomycetes</taxon>
        <taxon>Tremellales</taxon>
        <taxon>Cryptococcaceae</taxon>
        <taxon>Kwoniella</taxon>
    </lineage>
</organism>
<sequence>MTRYQRLSVVFQRNPTTSIVLLAAIIRISHIAFLYILSSLIPPFDTSHTLLTADQPSTGGLPGLRWDAIHFVSIAKDGHTHEQQLAFQPLFMGILRLAGEVVSCFKRIEGADEGAGVRVGDVVWGGMVVSSICWVGSCVLLYKLSTHLFNVRFALLATLLYMIPPSPVPSLPYTEPLYALTTFGGIYLAVAKRRYTLSGFLFACSTATRATGIFNVIILCGVILLDGIPISALDSRIILKRCLTRSWTAIVPCLLTVSPFLVFQVYAYQSFCHDPSMARPWCESKVPFAYGFVQKEYWNIGFLNYWTISNIPNILLPFPILITSLLGTIKHFKSLSLRTKRIHRNHTQHGIIKANNELTVTILYIHHIIMMCLILFNSHVQILLRTCITDPVIWWNVASVSVDWVPETATEAEPKSGSGKKIKNDDANSPCEIPQLQPGKREDKWQLNGIGRFWIYWSVIWGTVSTILWVGHYPPA</sequence>
<dbReference type="KEGG" id="kdj:28964820"/>
<dbReference type="OrthoDB" id="10252502at2759"/>
<keyword evidence="5 12" id="KW-0337">GPI-anchor biosynthesis</keyword>
<dbReference type="RefSeq" id="XP_018267138.1">
    <property type="nucleotide sequence ID" value="XM_018404484.1"/>
</dbReference>
<dbReference type="GO" id="GO:0000009">
    <property type="term" value="F:alpha-1,6-mannosyltransferase activity"/>
    <property type="evidence" value="ECO:0007669"/>
    <property type="project" value="InterPro"/>
</dbReference>
<evidence type="ECO:0000313" key="15">
    <source>
        <dbReference type="EMBL" id="WWC58574.1"/>
    </source>
</evidence>
<feature type="transmembrane region" description="Helical" evidence="12">
    <location>
        <begin position="20"/>
        <end position="41"/>
    </location>
</feature>
<evidence type="ECO:0000313" key="16">
    <source>
        <dbReference type="Proteomes" id="UP000078595"/>
    </source>
</evidence>